<organism evidence="1 2">
    <name type="scientific">Arctium lappa</name>
    <name type="common">Greater burdock</name>
    <name type="synonym">Lappa major</name>
    <dbReference type="NCBI Taxonomy" id="4217"/>
    <lineage>
        <taxon>Eukaryota</taxon>
        <taxon>Viridiplantae</taxon>
        <taxon>Streptophyta</taxon>
        <taxon>Embryophyta</taxon>
        <taxon>Tracheophyta</taxon>
        <taxon>Spermatophyta</taxon>
        <taxon>Magnoliopsida</taxon>
        <taxon>eudicotyledons</taxon>
        <taxon>Gunneridae</taxon>
        <taxon>Pentapetalae</taxon>
        <taxon>asterids</taxon>
        <taxon>campanulids</taxon>
        <taxon>Asterales</taxon>
        <taxon>Asteraceae</taxon>
        <taxon>Carduoideae</taxon>
        <taxon>Cardueae</taxon>
        <taxon>Arctiinae</taxon>
        <taxon>Arctium</taxon>
    </lineage>
</organism>
<proteinExistence type="predicted"/>
<reference evidence="1 2" key="2">
    <citation type="journal article" date="2022" name="Mol. Ecol. Resour.">
        <title>The genomes of chicory, endive, great burdock and yacon provide insights into Asteraceae paleo-polyploidization history and plant inulin production.</title>
        <authorList>
            <person name="Fan W."/>
            <person name="Wang S."/>
            <person name="Wang H."/>
            <person name="Wang A."/>
            <person name="Jiang F."/>
            <person name="Liu H."/>
            <person name="Zhao H."/>
            <person name="Xu D."/>
            <person name="Zhang Y."/>
        </authorList>
    </citation>
    <scope>NUCLEOTIDE SEQUENCE [LARGE SCALE GENOMIC DNA]</scope>
    <source>
        <strain evidence="2">cv. Niubang</strain>
    </source>
</reference>
<evidence type="ECO:0000313" key="2">
    <source>
        <dbReference type="Proteomes" id="UP001055879"/>
    </source>
</evidence>
<name>A0ACB9FGG2_ARCLA</name>
<evidence type="ECO:0000313" key="1">
    <source>
        <dbReference type="EMBL" id="KAI3769936.1"/>
    </source>
</evidence>
<gene>
    <name evidence="1" type="ORF">L6452_01050</name>
</gene>
<reference evidence="2" key="1">
    <citation type="journal article" date="2022" name="Mol. Ecol. Resour.">
        <title>The genomes of chicory, endive, great burdock and yacon provide insights into Asteraceae palaeo-polyploidization history and plant inulin production.</title>
        <authorList>
            <person name="Fan W."/>
            <person name="Wang S."/>
            <person name="Wang H."/>
            <person name="Wang A."/>
            <person name="Jiang F."/>
            <person name="Liu H."/>
            <person name="Zhao H."/>
            <person name="Xu D."/>
            <person name="Zhang Y."/>
        </authorList>
    </citation>
    <scope>NUCLEOTIDE SEQUENCE [LARGE SCALE GENOMIC DNA]</scope>
    <source>
        <strain evidence="2">cv. Niubang</strain>
    </source>
</reference>
<keyword evidence="2" id="KW-1185">Reference proteome</keyword>
<protein>
    <submittedName>
        <fullName evidence="1">Uncharacterized protein</fullName>
    </submittedName>
</protein>
<dbReference type="Proteomes" id="UP001055879">
    <property type="component" value="Linkage Group LG01"/>
</dbReference>
<dbReference type="EMBL" id="CM042047">
    <property type="protein sequence ID" value="KAI3769936.1"/>
    <property type="molecule type" value="Genomic_DNA"/>
</dbReference>
<comment type="caution">
    <text evidence="1">The sequence shown here is derived from an EMBL/GenBank/DDBJ whole genome shotgun (WGS) entry which is preliminary data.</text>
</comment>
<accession>A0ACB9FGG2</accession>
<sequence>MEFYISRFLILVSSDTYYSSEVATKTWSFKGGPASHGASLSHRSPRSIGLYKVPLEPFGSCSLSNRCTVDQSNSISSSYCYLFFSSAIVAAALWFEFINPISFLYCCFLTVLHRIGLEDCFDDSICFECYNIQTAKVTYTECKSHRPQHCRLGHEIIKKV</sequence>